<organism evidence="4 5">
    <name type="scientific">Absidia repens</name>
    <dbReference type="NCBI Taxonomy" id="90262"/>
    <lineage>
        <taxon>Eukaryota</taxon>
        <taxon>Fungi</taxon>
        <taxon>Fungi incertae sedis</taxon>
        <taxon>Mucoromycota</taxon>
        <taxon>Mucoromycotina</taxon>
        <taxon>Mucoromycetes</taxon>
        <taxon>Mucorales</taxon>
        <taxon>Cunninghamellaceae</taxon>
        <taxon>Absidia</taxon>
    </lineage>
</organism>
<dbReference type="STRING" id="90262.A0A1X2ITI8"/>
<evidence type="ECO:0000313" key="4">
    <source>
        <dbReference type="EMBL" id="ORZ22109.1"/>
    </source>
</evidence>
<dbReference type="OrthoDB" id="448450at2759"/>
<evidence type="ECO:0000256" key="3">
    <source>
        <dbReference type="ARBA" id="ARBA00023235"/>
    </source>
</evidence>
<keyword evidence="5" id="KW-1185">Reference proteome</keyword>
<evidence type="ECO:0000256" key="2">
    <source>
        <dbReference type="ARBA" id="ARBA00023140"/>
    </source>
</evidence>
<dbReference type="Gene3D" id="3.90.226.10">
    <property type="entry name" value="2-enoyl-CoA Hydratase, Chain A, domain 1"/>
    <property type="match status" value="1"/>
</dbReference>
<dbReference type="SUPFAM" id="SSF52096">
    <property type="entry name" value="ClpP/crotonase"/>
    <property type="match status" value="1"/>
</dbReference>
<dbReference type="CDD" id="cd06558">
    <property type="entry name" value="crotonase-like"/>
    <property type="match status" value="1"/>
</dbReference>
<dbReference type="Gene3D" id="1.10.12.10">
    <property type="entry name" value="Lyase 2-enoyl-coa Hydratase, Chain A, domain 2"/>
    <property type="match status" value="1"/>
</dbReference>
<dbReference type="Proteomes" id="UP000193560">
    <property type="component" value="Unassembled WGS sequence"/>
</dbReference>
<proteinExistence type="predicted"/>
<protein>
    <submittedName>
        <fullName evidence="4">ClpP/crotonase-like domain-containing protein</fullName>
    </submittedName>
</protein>
<name>A0A1X2ITI8_9FUNG</name>
<dbReference type="InterPro" id="IPR051053">
    <property type="entry name" value="ECH/Chromodomain_protein"/>
</dbReference>
<dbReference type="AlphaFoldDB" id="A0A1X2ITI8"/>
<accession>A0A1X2ITI8</accession>
<sequence>MSLPIFQHFDTILHSSGVYEFAFNRPHIYNALNEEVYKEWKDAIVWAGQDDRVKVFLLTGRGKFYCSGQELKRPNFNDSDDKADSIRRSPTKELITALIDFPKLLISAVNGPAYGFAVTSLALCDVVYATPDATFTTPFMKLGFCAEACSSYTFPKIMGNTLANEMLLMGRTLTVEEMVRCGFISRIMPKDQIHQQVLEIAEETAKFSPTALMVTKDLTRSGERPLLHKVNDDEMLKLFDRVRSSESRATIEAFVVASEKRKAERQAAQSRL</sequence>
<reference evidence="4 5" key="1">
    <citation type="submission" date="2016-07" db="EMBL/GenBank/DDBJ databases">
        <title>Pervasive Adenine N6-methylation of Active Genes in Fungi.</title>
        <authorList>
            <consortium name="DOE Joint Genome Institute"/>
            <person name="Mondo S.J."/>
            <person name="Dannebaum R.O."/>
            <person name="Kuo R.C."/>
            <person name="Labutti K."/>
            <person name="Haridas S."/>
            <person name="Kuo A."/>
            <person name="Salamov A."/>
            <person name="Ahrendt S.R."/>
            <person name="Lipzen A."/>
            <person name="Sullivan W."/>
            <person name="Andreopoulos W.B."/>
            <person name="Clum A."/>
            <person name="Lindquist E."/>
            <person name="Daum C."/>
            <person name="Ramamoorthy G.K."/>
            <person name="Gryganskyi A."/>
            <person name="Culley D."/>
            <person name="Magnuson J.K."/>
            <person name="James T.Y."/>
            <person name="O'Malley M.A."/>
            <person name="Stajich J.E."/>
            <person name="Spatafora J.W."/>
            <person name="Visel A."/>
            <person name="Grigoriev I.V."/>
        </authorList>
    </citation>
    <scope>NUCLEOTIDE SEQUENCE [LARGE SCALE GENOMIC DNA]</scope>
    <source>
        <strain evidence="4 5">NRRL 1336</strain>
    </source>
</reference>
<comment type="subcellular location">
    <subcellularLocation>
        <location evidence="1">Peroxisome</location>
    </subcellularLocation>
</comment>
<dbReference type="Pfam" id="PF00378">
    <property type="entry name" value="ECH_1"/>
    <property type="match status" value="1"/>
</dbReference>
<dbReference type="PANTHER" id="PTHR43684:SF1">
    <property type="entry name" value="ENOYL-COA DELTA ISOMERASE 2"/>
    <property type="match status" value="1"/>
</dbReference>
<evidence type="ECO:0000256" key="1">
    <source>
        <dbReference type="ARBA" id="ARBA00004275"/>
    </source>
</evidence>
<comment type="caution">
    <text evidence="4">The sequence shown here is derived from an EMBL/GenBank/DDBJ whole genome shotgun (WGS) entry which is preliminary data.</text>
</comment>
<dbReference type="GO" id="GO:0004165">
    <property type="term" value="F:delta(3)-delta(2)-enoyl-CoA isomerase activity"/>
    <property type="evidence" value="ECO:0007669"/>
    <property type="project" value="UniProtKB-ARBA"/>
</dbReference>
<dbReference type="InterPro" id="IPR001753">
    <property type="entry name" value="Enoyl-CoA_hydra/iso"/>
</dbReference>
<evidence type="ECO:0000313" key="5">
    <source>
        <dbReference type="Proteomes" id="UP000193560"/>
    </source>
</evidence>
<dbReference type="EMBL" id="MCGE01000004">
    <property type="protein sequence ID" value="ORZ22109.1"/>
    <property type="molecule type" value="Genomic_DNA"/>
</dbReference>
<keyword evidence="3" id="KW-0413">Isomerase</keyword>
<gene>
    <name evidence="4" type="ORF">BCR42DRAFT_405506</name>
</gene>
<dbReference type="InterPro" id="IPR014748">
    <property type="entry name" value="Enoyl-CoA_hydra_C"/>
</dbReference>
<dbReference type="GO" id="GO:0005777">
    <property type="term" value="C:peroxisome"/>
    <property type="evidence" value="ECO:0007669"/>
    <property type="project" value="UniProtKB-SubCell"/>
</dbReference>
<dbReference type="PANTHER" id="PTHR43684">
    <property type="match status" value="1"/>
</dbReference>
<dbReference type="InterPro" id="IPR029045">
    <property type="entry name" value="ClpP/crotonase-like_dom_sf"/>
</dbReference>
<keyword evidence="2" id="KW-0576">Peroxisome</keyword>